<dbReference type="Gene3D" id="3.40.50.2300">
    <property type="match status" value="2"/>
</dbReference>
<evidence type="ECO:0000256" key="2">
    <source>
        <dbReference type="ARBA" id="ARBA00022729"/>
    </source>
</evidence>
<evidence type="ECO:0000313" key="5">
    <source>
        <dbReference type="Proteomes" id="UP000290092"/>
    </source>
</evidence>
<dbReference type="Proteomes" id="UP000290092">
    <property type="component" value="Unassembled WGS sequence"/>
</dbReference>
<dbReference type="RefSeq" id="WP_114841559.1">
    <property type="nucleotide sequence ID" value="NZ_CP031219.1"/>
</dbReference>
<reference evidence="4 5" key="1">
    <citation type="submission" date="2017-09" db="EMBL/GenBank/DDBJ databases">
        <title>Genomics of the genus Arcobacter.</title>
        <authorList>
            <person name="Perez-Cataluna A."/>
            <person name="Figueras M.J."/>
            <person name="Salas-Masso N."/>
        </authorList>
    </citation>
    <scope>NUCLEOTIDE SEQUENCE [LARGE SCALE GENOMIC DNA]</scope>
    <source>
        <strain evidence="4 5">CECT 7386</strain>
    </source>
</reference>
<keyword evidence="2" id="KW-0732">Signal</keyword>
<evidence type="ECO:0000313" key="4">
    <source>
        <dbReference type="EMBL" id="RXK16250.1"/>
    </source>
</evidence>
<comment type="similarity">
    <text evidence="1">Belongs to the leucine-binding protein family.</text>
</comment>
<comment type="caution">
    <text evidence="4">The sequence shown here is derived from an EMBL/GenBank/DDBJ whole genome shotgun (WGS) entry which is preliminary data.</text>
</comment>
<evidence type="ECO:0000259" key="3">
    <source>
        <dbReference type="Pfam" id="PF13458"/>
    </source>
</evidence>
<dbReference type="InterPro" id="IPR028081">
    <property type="entry name" value="Leu-bd"/>
</dbReference>
<protein>
    <submittedName>
        <fullName evidence="4">Amino acid-binding protein</fullName>
    </submittedName>
</protein>
<dbReference type="SUPFAM" id="SSF53822">
    <property type="entry name" value="Periplasmic binding protein-like I"/>
    <property type="match status" value="1"/>
</dbReference>
<dbReference type="PANTHER" id="PTHR47235:SF1">
    <property type="entry name" value="BLR6548 PROTEIN"/>
    <property type="match status" value="1"/>
</dbReference>
<keyword evidence="5" id="KW-1185">Reference proteome</keyword>
<dbReference type="Pfam" id="PF13458">
    <property type="entry name" value="Peripla_BP_6"/>
    <property type="match status" value="1"/>
</dbReference>
<name>A0AAX2AI08_9BACT</name>
<dbReference type="EMBL" id="NXID01000012">
    <property type="protein sequence ID" value="RXK16250.1"/>
    <property type="molecule type" value="Genomic_DNA"/>
</dbReference>
<proteinExistence type="inferred from homology"/>
<evidence type="ECO:0000256" key="1">
    <source>
        <dbReference type="ARBA" id="ARBA00010062"/>
    </source>
</evidence>
<sequence>MTRILLVIISILILFYLLFKDKEYTTKEILLGGSIPKTSVIKEWGEAVSTGANSYFNYANDNKLLKDKKIHYILYDDKYEPKLTKENTKKLLNQDNVFALFGFVGTPTVKNILPLIVEKDIPFISAFTGANFLRKEEQKNFINLRSSYEEEIEELIKYLHYNKKISKFAVFYQNDDYGEEGYVSVIKSLEKRKLKLIAEGSYKRNTLSISHAFNEIKNAKPEAIIMIGANKANALFIKKAKENSKFKDTLFCNISFGDANAMIDELGEDTKNLIFSQVVPNYQDTSIPVIKEYYEITNKYYKNFKPGFISLEAYLSAKLVVNALKNVNGSLTREKFLKELEKLPKNTLEGLNIEFKNRQFLNTVYLFTYENNMFKEIKR</sequence>
<dbReference type="KEGG" id="amyt:AMYT_1111"/>
<dbReference type="PANTHER" id="PTHR47235">
    <property type="entry name" value="BLR6548 PROTEIN"/>
    <property type="match status" value="1"/>
</dbReference>
<organism evidence="4 5">
    <name type="scientific">Malaciobacter mytili LMG 24559</name>
    <dbReference type="NCBI Taxonomy" id="1032238"/>
    <lineage>
        <taxon>Bacteria</taxon>
        <taxon>Pseudomonadati</taxon>
        <taxon>Campylobacterota</taxon>
        <taxon>Epsilonproteobacteria</taxon>
        <taxon>Campylobacterales</taxon>
        <taxon>Arcobacteraceae</taxon>
        <taxon>Malaciobacter</taxon>
    </lineage>
</organism>
<gene>
    <name evidence="4" type="ORF">CP985_04525</name>
</gene>
<dbReference type="AlphaFoldDB" id="A0AAX2AI08"/>
<dbReference type="InterPro" id="IPR028082">
    <property type="entry name" value="Peripla_BP_I"/>
</dbReference>
<accession>A0AAX2AI08</accession>
<dbReference type="CDD" id="cd19978">
    <property type="entry name" value="PBP1_ABC_ligand_binding-like"/>
    <property type="match status" value="1"/>
</dbReference>
<feature type="domain" description="Leucine-binding protein" evidence="3">
    <location>
        <begin position="31"/>
        <end position="370"/>
    </location>
</feature>